<name>A0ABW6W9B9_9ACTN</name>
<dbReference type="Gene3D" id="3.40.50.300">
    <property type="entry name" value="P-loop containing nucleotide triphosphate hydrolases"/>
    <property type="match status" value="1"/>
</dbReference>
<dbReference type="PANTHER" id="PTHR16305:SF35">
    <property type="entry name" value="TRANSCRIPTIONAL ACTIVATOR DOMAIN"/>
    <property type="match status" value="1"/>
</dbReference>
<organism evidence="5 6">
    <name type="scientific">Paractinoplanes globisporus</name>
    <dbReference type="NCBI Taxonomy" id="113565"/>
    <lineage>
        <taxon>Bacteria</taxon>
        <taxon>Bacillati</taxon>
        <taxon>Actinomycetota</taxon>
        <taxon>Actinomycetes</taxon>
        <taxon>Micromonosporales</taxon>
        <taxon>Micromonosporaceae</taxon>
        <taxon>Paractinoplanes</taxon>
    </lineage>
</organism>
<accession>A0ABW6W9B9</accession>
<feature type="region of interest" description="Disordered" evidence="3">
    <location>
        <begin position="649"/>
        <end position="686"/>
    </location>
</feature>
<evidence type="ECO:0000256" key="1">
    <source>
        <dbReference type="ARBA" id="ARBA00022741"/>
    </source>
</evidence>
<dbReference type="InterPro" id="IPR000792">
    <property type="entry name" value="Tscrpt_reg_LuxR_C"/>
</dbReference>
<dbReference type="Pfam" id="PF13191">
    <property type="entry name" value="AAA_16"/>
    <property type="match status" value="1"/>
</dbReference>
<dbReference type="InterPro" id="IPR016032">
    <property type="entry name" value="Sig_transdc_resp-reg_C-effctor"/>
</dbReference>
<feature type="domain" description="HTH luxR-type" evidence="4">
    <location>
        <begin position="871"/>
        <end position="935"/>
    </location>
</feature>
<dbReference type="InterPro" id="IPR027417">
    <property type="entry name" value="P-loop_NTPase"/>
</dbReference>
<dbReference type="SMART" id="SM00421">
    <property type="entry name" value="HTH_LUXR"/>
    <property type="match status" value="1"/>
</dbReference>
<comment type="caution">
    <text evidence="5">The sequence shown here is derived from an EMBL/GenBank/DDBJ whole genome shotgun (WGS) entry which is preliminary data.</text>
</comment>
<dbReference type="Gene3D" id="1.10.10.10">
    <property type="entry name" value="Winged helix-like DNA-binding domain superfamily/Winged helix DNA-binding domain"/>
    <property type="match status" value="1"/>
</dbReference>
<feature type="compositionally biased region" description="Basic and acidic residues" evidence="3">
    <location>
        <begin position="663"/>
        <end position="674"/>
    </location>
</feature>
<dbReference type="Proteomes" id="UP001602245">
    <property type="component" value="Unassembled WGS sequence"/>
</dbReference>
<evidence type="ECO:0000313" key="5">
    <source>
        <dbReference type="EMBL" id="MFF5288542.1"/>
    </source>
</evidence>
<dbReference type="RefSeq" id="WP_026205142.1">
    <property type="nucleotide sequence ID" value="NZ_JBIAZU010000001.1"/>
</dbReference>
<dbReference type="InterPro" id="IPR041664">
    <property type="entry name" value="AAA_16"/>
</dbReference>
<dbReference type="PROSITE" id="PS50043">
    <property type="entry name" value="HTH_LUXR_2"/>
    <property type="match status" value="1"/>
</dbReference>
<dbReference type="Pfam" id="PF00196">
    <property type="entry name" value="GerE"/>
    <property type="match status" value="1"/>
</dbReference>
<keyword evidence="1" id="KW-0547">Nucleotide-binding</keyword>
<dbReference type="SUPFAM" id="SSF46894">
    <property type="entry name" value="C-terminal effector domain of the bipartite response regulators"/>
    <property type="match status" value="1"/>
</dbReference>
<proteinExistence type="predicted"/>
<dbReference type="PANTHER" id="PTHR16305">
    <property type="entry name" value="TESTICULAR SOLUBLE ADENYLYL CYCLASE"/>
    <property type="match status" value="1"/>
</dbReference>
<evidence type="ECO:0000256" key="2">
    <source>
        <dbReference type="ARBA" id="ARBA00022840"/>
    </source>
</evidence>
<gene>
    <name evidence="5" type="ORF">ACFY35_03835</name>
</gene>
<reference evidence="5 6" key="1">
    <citation type="submission" date="2024-10" db="EMBL/GenBank/DDBJ databases">
        <title>The Natural Products Discovery Center: Release of the First 8490 Sequenced Strains for Exploring Actinobacteria Biosynthetic Diversity.</title>
        <authorList>
            <person name="Kalkreuter E."/>
            <person name="Kautsar S.A."/>
            <person name="Yang D."/>
            <person name="Bader C.D."/>
            <person name="Teijaro C.N."/>
            <person name="Fluegel L."/>
            <person name="Davis C.M."/>
            <person name="Simpson J.R."/>
            <person name="Lauterbach L."/>
            <person name="Steele A.D."/>
            <person name="Gui C."/>
            <person name="Meng S."/>
            <person name="Li G."/>
            <person name="Viehrig K."/>
            <person name="Ye F."/>
            <person name="Su P."/>
            <person name="Kiefer A.F."/>
            <person name="Nichols A."/>
            <person name="Cepeda A.J."/>
            <person name="Yan W."/>
            <person name="Fan B."/>
            <person name="Jiang Y."/>
            <person name="Adhikari A."/>
            <person name="Zheng C.-J."/>
            <person name="Schuster L."/>
            <person name="Cowan T.M."/>
            <person name="Smanski M.J."/>
            <person name="Chevrette M.G."/>
            <person name="De Carvalho L.P.S."/>
            <person name="Shen B."/>
        </authorList>
    </citation>
    <scope>NUCLEOTIDE SEQUENCE [LARGE SCALE GENOMIC DNA]</scope>
    <source>
        <strain evidence="5 6">NPDC000087</strain>
    </source>
</reference>
<dbReference type="PRINTS" id="PR00038">
    <property type="entry name" value="HTHLUXR"/>
</dbReference>
<evidence type="ECO:0000256" key="3">
    <source>
        <dbReference type="SAM" id="MobiDB-lite"/>
    </source>
</evidence>
<dbReference type="SUPFAM" id="SSF52540">
    <property type="entry name" value="P-loop containing nucleoside triphosphate hydrolases"/>
    <property type="match status" value="1"/>
</dbReference>
<sequence>MPRQRPELRGRRRERDALDRLLRDIRAGQSRVLVLRGEAGAGKTALLDYLTGNARSGRVAWAAGVEPETEIAYSALQQLIAPLLGHLGELPEPQREALSTAFGLSAGAPPEALMVGLAVLGLLAEAAANEPLVCVVDDVQWLDRMSEVILTFVARRLDAESVALVFAARSPGDEQLLGGLPELRVEGLAEADARALLDQVLPGPVDDRVRDRIVAETRGNPLALLELPRGLTPAELAFGFGGQSPGPLAGRVEEGFLRRVARLPISTRTLLLAAAVEPVGDVPLLWRAAQRLGVAPDAAAAAEAEGLVELGARVRFRHPLVRSAVWRSASPEELRAVHAALAEVTDPEADPDRRAWHRAHATVGTDDEVAAELESSAERALARGGRSAAASFLERAAELTADPKGRAARALAAARARFAAGAPAAASALLAAASLGPLDPLQQAGVERLGAQVAFAVDPGRAAGSSLLAAARRLEGLDVAAARETYLEALGAALAGGGDPRPAALAARRVPGLPLLDALVAWTLDGYDVAAPLLREALESPGPLWLAVPAALEVWDEAARDSLTSGVVESARSTGALGALPAALTFRAGALLDAGRFADAASLIDELDALGLATGLPVDPSAALALAALRGREEAALDLIDAAIRDASGRDASGRDVSGQDASGRDASGRDASGRDASGLGASGRHGGRRVGVALLAKAVLCNGLGRYPAAIGASRAAVERGDLGVTGAALLEMVEAAAHGGDPEAAAWARERLASRAAAAGTDWALGARALADALASSAGQSAGGTDDSGPIDAQYLLAIRLFGGGRLGLPLARAWLLYGEWLRRAGRRGDARDQLRAAHEAFSAMGAEGLAERAGRELAATGEAVRKKVLGDRDELTPQESQIARHAVAGRTNAEIGAVLFLSPRTVEWHLRKVFTKLGISSRRELAAALRDQ</sequence>
<evidence type="ECO:0000259" key="4">
    <source>
        <dbReference type="PROSITE" id="PS50043"/>
    </source>
</evidence>
<evidence type="ECO:0000313" key="6">
    <source>
        <dbReference type="Proteomes" id="UP001602245"/>
    </source>
</evidence>
<keyword evidence="2" id="KW-0067">ATP-binding</keyword>
<dbReference type="EMBL" id="JBIAZU010000001">
    <property type="protein sequence ID" value="MFF5288542.1"/>
    <property type="molecule type" value="Genomic_DNA"/>
</dbReference>
<keyword evidence="6" id="KW-1185">Reference proteome</keyword>
<dbReference type="CDD" id="cd06170">
    <property type="entry name" value="LuxR_C_like"/>
    <property type="match status" value="1"/>
</dbReference>
<protein>
    <submittedName>
        <fullName evidence="5">Helix-turn-helix transcriptional regulator</fullName>
    </submittedName>
</protein>
<dbReference type="InterPro" id="IPR036388">
    <property type="entry name" value="WH-like_DNA-bd_sf"/>
</dbReference>